<feature type="compositionally biased region" description="Basic residues" evidence="1">
    <location>
        <begin position="1285"/>
        <end position="1294"/>
    </location>
</feature>
<feature type="compositionally biased region" description="Polar residues" evidence="1">
    <location>
        <begin position="972"/>
        <end position="985"/>
    </location>
</feature>
<protein>
    <recommendedName>
        <fullName evidence="2">UBC core domain-containing protein</fullName>
    </recommendedName>
</protein>
<keyword evidence="4" id="KW-1185">Reference proteome</keyword>
<feature type="compositionally biased region" description="Basic and acidic residues" evidence="1">
    <location>
        <begin position="1181"/>
        <end position="1192"/>
    </location>
</feature>
<feature type="compositionally biased region" description="Polar residues" evidence="1">
    <location>
        <begin position="556"/>
        <end position="579"/>
    </location>
</feature>
<feature type="compositionally biased region" description="Polar residues" evidence="1">
    <location>
        <begin position="727"/>
        <end position="736"/>
    </location>
</feature>
<dbReference type="SUPFAM" id="SSF54495">
    <property type="entry name" value="UBC-like"/>
    <property type="match status" value="1"/>
</dbReference>
<feature type="region of interest" description="Disordered" evidence="1">
    <location>
        <begin position="468"/>
        <end position="521"/>
    </location>
</feature>
<organism evidence="3 4">
    <name type="scientific">Phellinidium pouzarii</name>
    <dbReference type="NCBI Taxonomy" id="167371"/>
    <lineage>
        <taxon>Eukaryota</taxon>
        <taxon>Fungi</taxon>
        <taxon>Dikarya</taxon>
        <taxon>Basidiomycota</taxon>
        <taxon>Agaricomycotina</taxon>
        <taxon>Agaricomycetes</taxon>
        <taxon>Hymenochaetales</taxon>
        <taxon>Hymenochaetaceae</taxon>
        <taxon>Phellinidium</taxon>
    </lineage>
</organism>
<feature type="region of interest" description="Disordered" evidence="1">
    <location>
        <begin position="1534"/>
        <end position="1664"/>
    </location>
</feature>
<feature type="compositionally biased region" description="Low complexity" evidence="1">
    <location>
        <begin position="480"/>
        <end position="498"/>
    </location>
</feature>
<feature type="compositionally biased region" description="Polar residues" evidence="1">
    <location>
        <begin position="1223"/>
        <end position="1237"/>
    </location>
</feature>
<feature type="region of interest" description="Disordered" evidence="1">
    <location>
        <begin position="964"/>
        <end position="994"/>
    </location>
</feature>
<dbReference type="SMART" id="SM00212">
    <property type="entry name" value="UBCc"/>
    <property type="match status" value="1"/>
</dbReference>
<feature type="compositionally biased region" description="Low complexity" evidence="1">
    <location>
        <begin position="1440"/>
        <end position="1455"/>
    </location>
</feature>
<feature type="region of interest" description="Disordered" evidence="1">
    <location>
        <begin position="1217"/>
        <end position="1243"/>
    </location>
</feature>
<feature type="region of interest" description="Disordered" evidence="1">
    <location>
        <begin position="1818"/>
        <end position="1838"/>
    </location>
</feature>
<feature type="domain" description="UBC core" evidence="2">
    <location>
        <begin position="6"/>
        <end position="158"/>
    </location>
</feature>
<feature type="compositionally biased region" description="Polar residues" evidence="1">
    <location>
        <begin position="1538"/>
        <end position="1550"/>
    </location>
</feature>
<feature type="region of interest" description="Disordered" evidence="1">
    <location>
        <begin position="1680"/>
        <end position="1701"/>
    </location>
</feature>
<name>A0A4S4LES7_9AGAM</name>
<evidence type="ECO:0000313" key="4">
    <source>
        <dbReference type="Proteomes" id="UP000308199"/>
    </source>
</evidence>
<evidence type="ECO:0000313" key="3">
    <source>
        <dbReference type="EMBL" id="THH08210.1"/>
    </source>
</evidence>
<feature type="region of interest" description="Disordered" evidence="1">
    <location>
        <begin position="695"/>
        <end position="838"/>
    </location>
</feature>
<gene>
    <name evidence="3" type="ORF">EW145_g2856</name>
</gene>
<dbReference type="EMBL" id="SGPK01000109">
    <property type="protein sequence ID" value="THH08210.1"/>
    <property type="molecule type" value="Genomic_DNA"/>
</dbReference>
<reference evidence="3 4" key="1">
    <citation type="submission" date="2019-02" db="EMBL/GenBank/DDBJ databases">
        <title>Genome sequencing of the rare red list fungi Phellinidium pouzarii.</title>
        <authorList>
            <person name="Buettner E."/>
            <person name="Kellner H."/>
        </authorList>
    </citation>
    <scope>NUCLEOTIDE SEQUENCE [LARGE SCALE GENOMIC DNA]</scope>
    <source>
        <strain evidence="3 4">DSM 108285</strain>
    </source>
</reference>
<evidence type="ECO:0000259" key="2">
    <source>
        <dbReference type="PROSITE" id="PS50127"/>
    </source>
</evidence>
<dbReference type="Proteomes" id="UP000308199">
    <property type="component" value="Unassembled WGS sequence"/>
</dbReference>
<feature type="compositionally biased region" description="Basic and acidic residues" evidence="1">
    <location>
        <begin position="1148"/>
        <end position="1164"/>
    </location>
</feature>
<dbReference type="InterPro" id="IPR000608">
    <property type="entry name" value="UBC"/>
</dbReference>
<feature type="compositionally biased region" description="Polar residues" evidence="1">
    <location>
        <begin position="753"/>
        <end position="783"/>
    </location>
</feature>
<feature type="region of interest" description="Disordered" evidence="1">
    <location>
        <begin position="1433"/>
        <end position="1455"/>
    </location>
</feature>
<feature type="compositionally biased region" description="Low complexity" evidence="1">
    <location>
        <begin position="341"/>
        <end position="355"/>
    </location>
</feature>
<dbReference type="Gene3D" id="3.10.110.10">
    <property type="entry name" value="Ubiquitin Conjugating Enzyme"/>
    <property type="match status" value="1"/>
</dbReference>
<dbReference type="PROSITE" id="PS50127">
    <property type="entry name" value="UBC_2"/>
    <property type="match status" value="1"/>
</dbReference>
<feature type="region of interest" description="Disordered" evidence="1">
    <location>
        <begin position="1260"/>
        <end position="1364"/>
    </location>
</feature>
<sequence>MADKAARSYILYLLLHSLSDELRFRRINKNVMAGPVDESDIKKWAGTIVGKAGSPYEGGTFKFEVEFPDNFPFTAPKFKFTTRIYHPGINDRGEVCLAILRDEWKPAMTFRSVLLAIRDKLDNPKAEDPYVPEIAQILRDNPTVFYATAQEWTLNSSATPQARVYHVLKSPILDTLTLFSPAQFRRTLTTRVFGVGFRAAACKTLDQLNVVWARFSYTKENASHHAPFPSDAKRGEPPTAGYAAVSSSSSVLLPVVTQQVHVYPPPELPELPPASDFRTSLILPDLTKRFTLLRSTAGNALTLDDLRNRFAQQRAEGAENQVSEEEEDMILDMLSRLRPHSSSSGGTSSKTTIGSDNVGSFMRTNPSSVSISSGEFASSSASSTVRQSSQSTATMSSSVGYDFSVGPMSGRSSKRHSNNMFAGQFRDMQYMRKSSNRTINSNRSGLSSTPSESTTGSIANALIDSYTDGQVRPVTPDNNTLTVSTSSSPSSTTHTRSTVLSHASPLEDGIGHLPRSSSLRLSKPLTNGQLKRISMSLEEAIRELEEEADDQVLVPRTSTTMQQSGAAPVTEANNPSAVSSDDDDFNLPKTIVDEANESSAMNWVADVARPGSAGAHRSPSPYRAGGSTSPVPRVPGYIPGMPRPVTPAREMDLDDVRSYSTTPRATSPSSVYDRATAATQPLSVSASILLRQGANTSPTPYNAQPSSPLASLKVQGGRATPEDRNRVSSPATDLTALSSHWRRPSSPLSSSSAFQSLNGGSRPSTPSNVTWNVSGRASGTNGRSLGRNGTLLGHSRNQSSVSVSDNQDRGDSLSDVSKNGAQSPHPTYAQSEDTNGPDVRNKFISNGSILSTSALAFLERDLSLGPLSSLSMSQPTNHDEQLSSTLSPFDDSIRDKRVITPFLTPPSSPFAHKFHSNPLFISPMSNNSSRSSLVSAGSSYHSWEEDNGLGAGFITVPVRSEPSWHDIPAAPNTANLDNHSRSGSRGHSAPDDPETILRQFTGLSKLDILSIQGKLLETAQFRAKNTDIRSPSTLRRRRPSTAQSAHSAGGQQSRTTSPAPQPPKYEIPWTTDSTAKANALLASVVDSIKLPESGNNEPTEGEDSEEEVSPTAPLTDPLITSSPGRRNKDLAEILFGSMEAEPVPSLPEHVRERVQEEDGDRNGEDDQINGAFQSVSPFTPKAEDRSLLRTDSDQCTEAPTDHTTDLMLQVQERTEAAMAQLRRSPQQTRFPSPGSSITRKKIQLQDISGPLLVQSSTSIDKIPTLPTSPSKSPQLDTQRSVKLSFSKRLRKTLRSKNLQPNGDEVTPWTNDIGSASLTNSPFAGNSSLSPSKISAPGPGSLTDLNSQLKPTNISPPASAGPSLKSFMSRFRKKGQTDGLAENDSRNGSVSAIAVKPLSSSTPAVGRHSFQFLPSSAPLLARSGSISQGKAFVAPSLSRQPTETPTITAPPSASTLPSNPGVLKQFYEAAQTLGLDPSALNEFLARSQPSSGQGFDHHSSAMLTQSDSTVARPSVESSRVFGGFVPEVIVERPQADIGRSSSQRQYTNSPASAAPRRIRELTDPHGNSRNTVVRRTIIFPSANGSTTDEASLVRKTSKSYKRTSALSVQSNRSVHDRVPTPPPLKAKRQSVDPSPPLPNLPASLSWSSPGGRASSRLTPETPLDKSNSLYDSFYDMYTGDRAGSVQSPELLDPPKSPNDELPEMEEGQALEVIELANGETIWSIVNGLRADDSESFYPRRGSLDSEFSSMPPHDGDAEQLFFKEHARTGSKGSSVSNFAKRKSHVANRPETKVFYSSSTHIARLIEQLAHNTEAASFNIKPKDTPVSGHSHSGSLQTESDVHWTVEERLEHMLGSINAGS</sequence>
<feature type="compositionally biased region" description="Polar residues" evidence="1">
    <location>
        <begin position="795"/>
        <end position="805"/>
    </location>
</feature>
<accession>A0A4S4LES7</accession>
<feature type="compositionally biased region" description="Polar residues" evidence="1">
    <location>
        <begin position="695"/>
        <end position="709"/>
    </location>
</feature>
<feature type="region of interest" description="Disordered" evidence="1">
    <location>
        <begin position="548"/>
        <end position="586"/>
    </location>
</feature>
<feature type="region of interest" description="Disordered" evidence="1">
    <location>
        <begin position="337"/>
        <end position="401"/>
    </location>
</feature>
<feature type="compositionally biased region" description="Low complexity" evidence="1">
    <location>
        <begin position="1639"/>
        <end position="1648"/>
    </location>
</feature>
<feature type="compositionally biased region" description="Polar residues" evidence="1">
    <location>
        <begin position="1042"/>
        <end position="1058"/>
    </location>
</feature>
<feature type="compositionally biased region" description="Polar residues" evidence="1">
    <location>
        <begin position="1260"/>
        <end position="1283"/>
    </location>
</feature>
<feature type="region of interest" description="Disordered" evidence="1">
    <location>
        <begin position="435"/>
        <end position="456"/>
    </location>
</feature>
<feature type="compositionally biased region" description="Low complexity" evidence="1">
    <location>
        <begin position="367"/>
        <end position="398"/>
    </location>
</feature>
<dbReference type="OrthoDB" id="3259825at2759"/>
<comment type="caution">
    <text evidence="3">The sequence shown here is derived from an EMBL/GenBank/DDBJ whole genome shotgun (WGS) entry which is preliminary data.</text>
</comment>
<feature type="compositionally biased region" description="Polar residues" evidence="1">
    <location>
        <begin position="1307"/>
        <end position="1332"/>
    </location>
</feature>
<evidence type="ECO:0000256" key="1">
    <source>
        <dbReference type="SAM" id="MobiDB-lite"/>
    </source>
</evidence>
<feature type="region of interest" description="Disordered" evidence="1">
    <location>
        <begin position="1026"/>
        <end position="1069"/>
    </location>
</feature>
<dbReference type="PANTHER" id="PTHR24068">
    <property type="entry name" value="UBIQUITIN-CONJUGATING ENZYME E2"/>
    <property type="match status" value="1"/>
</dbReference>
<feature type="compositionally biased region" description="Acidic residues" evidence="1">
    <location>
        <begin position="1099"/>
        <end position="1108"/>
    </location>
</feature>
<feature type="compositionally biased region" description="Polar residues" evidence="1">
    <location>
        <begin position="814"/>
        <end position="834"/>
    </location>
</feature>
<feature type="compositionally biased region" description="Polar residues" evidence="1">
    <location>
        <begin position="1342"/>
        <end position="1355"/>
    </location>
</feature>
<dbReference type="InterPro" id="IPR016135">
    <property type="entry name" value="UBQ-conjugating_enzyme/RWD"/>
</dbReference>
<feature type="region of interest" description="Disordered" evidence="1">
    <location>
        <begin position="611"/>
        <end position="650"/>
    </location>
</feature>
<proteinExistence type="predicted"/>
<dbReference type="Pfam" id="PF00179">
    <property type="entry name" value="UQ_con"/>
    <property type="match status" value="1"/>
</dbReference>
<feature type="region of interest" description="Disordered" evidence="1">
    <location>
        <begin position="1088"/>
        <end position="1204"/>
    </location>
</feature>
<feature type="compositionally biased region" description="Polar residues" evidence="1">
    <location>
        <begin position="1601"/>
        <end position="1611"/>
    </location>
</feature>
<feature type="compositionally biased region" description="Polar residues" evidence="1">
    <location>
        <begin position="1826"/>
        <end position="1837"/>
    </location>
</feature>